<proteinExistence type="predicted"/>
<dbReference type="EMBL" id="OK337614">
    <property type="protein sequence ID" value="UNP64523.1"/>
    <property type="molecule type" value="Genomic_DNA"/>
</dbReference>
<accession>A0A9Q8VJC4</accession>
<protein>
    <submittedName>
        <fullName evidence="1">Uncharacterized protein</fullName>
    </submittedName>
</protein>
<reference evidence="1" key="1">
    <citation type="submission" date="2021-09" db="EMBL/GenBank/DDBJ databases">
        <title>The complete genome of the Saguinine gammaherpesvirus 1 (SgGHV-1).</title>
        <authorList>
            <person name="Marti-Carreras J."/>
            <person name="Maes P."/>
        </authorList>
    </citation>
    <scope>NUCLEOTIDE SEQUENCE</scope>
    <source>
        <strain evidence="1">S338D</strain>
    </source>
</reference>
<evidence type="ECO:0000313" key="1">
    <source>
        <dbReference type="EMBL" id="UNP64523.1"/>
    </source>
</evidence>
<dbReference type="Proteomes" id="UP001142430">
    <property type="component" value="Segment"/>
</dbReference>
<name>A0A9Q8VJC4_9GAMA</name>
<organism evidence="1 2">
    <name type="scientific">Saguinine gammaherpesvirus 1</name>
    <dbReference type="NCBI Taxonomy" id="2169901"/>
    <lineage>
        <taxon>Viruses</taxon>
        <taxon>Duplodnaviria</taxon>
        <taxon>Heunggongvirae</taxon>
        <taxon>Peploviricota</taxon>
        <taxon>Herviviricetes</taxon>
        <taxon>Herpesvirales</taxon>
        <taxon>Orthoherpesviridae</taxon>
        <taxon>Gammaherpesvirinae</taxon>
    </lineage>
</organism>
<sequence>MLFSLCLFSLLSPISAYHVETTTEKVVSRTGHTALGEIEISAPTIPDNGQHEGKTTGCDVVSHGTTDMFSLQTGEVGFVFPVSLPSPLSFCANGQLIITGEWQCPKGQEDSPEDIIIMGVQNIPYKFNVSEMSLSNTSRISAKFPDFANGAITFMSKTPGPLGCIKNLLFNFSDETPVSFCAHWIPNFRTVEDIPTDNNDPQCSWATTVDSKLLVDCVTMTIHQNISEKFLYGAGYTRELTQKESILNGILLRDTHYMVWIWTYQINDSIWEVMESGPPVPKLVKSQDYDVYSLTLPTVGLASKSPSLALVRQMTDTRECLGHCTWLLTGPEPSFQKRGSCNNFFIHWSGHDSSVFIHQRRPLSGPKPKTILLQIFNHAEEDVVLLDL</sequence>
<evidence type="ECO:0000313" key="2">
    <source>
        <dbReference type="Proteomes" id="UP001142430"/>
    </source>
</evidence>